<evidence type="ECO:0000256" key="5">
    <source>
        <dbReference type="SAM" id="Phobius"/>
    </source>
</evidence>
<gene>
    <name evidence="7" type="ORF">LBV24_04010</name>
</gene>
<proteinExistence type="predicted"/>
<feature type="transmembrane region" description="Helical" evidence="5">
    <location>
        <begin position="183"/>
        <end position="213"/>
    </location>
</feature>
<evidence type="ECO:0000256" key="1">
    <source>
        <dbReference type="ARBA" id="ARBA00004141"/>
    </source>
</evidence>
<organism evidence="7 8">
    <name type="scientific">Winogradskyella vincentii</name>
    <dbReference type="NCBI Taxonomy" id="2877122"/>
    <lineage>
        <taxon>Bacteria</taxon>
        <taxon>Pseudomonadati</taxon>
        <taxon>Bacteroidota</taxon>
        <taxon>Flavobacteriia</taxon>
        <taxon>Flavobacteriales</taxon>
        <taxon>Flavobacteriaceae</taxon>
        <taxon>Winogradskyella</taxon>
    </lineage>
</organism>
<keyword evidence="7" id="KW-0436">Ligase</keyword>
<evidence type="ECO:0000256" key="4">
    <source>
        <dbReference type="ARBA" id="ARBA00023136"/>
    </source>
</evidence>
<protein>
    <submittedName>
        <fullName evidence="7">O-antigen ligase family protein</fullName>
    </submittedName>
</protein>
<feature type="transmembrane region" description="Helical" evidence="5">
    <location>
        <begin position="81"/>
        <end position="100"/>
    </location>
</feature>
<feature type="transmembrane region" description="Helical" evidence="5">
    <location>
        <begin position="56"/>
        <end position="75"/>
    </location>
</feature>
<dbReference type="EMBL" id="JAIUJS010000002">
    <property type="protein sequence ID" value="MCA0152368.1"/>
    <property type="molecule type" value="Genomic_DNA"/>
</dbReference>
<dbReference type="Proteomes" id="UP001198402">
    <property type="component" value="Unassembled WGS sequence"/>
</dbReference>
<evidence type="ECO:0000256" key="2">
    <source>
        <dbReference type="ARBA" id="ARBA00022692"/>
    </source>
</evidence>
<dbReference type="PANTHER" id="PTHR37422:SF13">
    <property type="entry name" value="LIPOPOLYSACCHARIDE BIOSYNTHESIS PROTEIN PA4999-RELATED"/>
    <property type="match status" value="1"/>
</dbReference>
<dbReference type="InterPro" id="IPR007016">
    <property type="entry name" value="O-antigen_ligase-rel_domated"/>
</dbReference>
<feature type="transmembrane region" description="Helical" evidence="5">
    <location>
        <begin position="357"/>
        <end position="389"/>
    </location>
</feature>
<feature type="transmembrane region" description="Helical" evidence="5">
    <location>
        <begin position="28"/>
        <end position="44"/>
    </location>
</feature>
<evidence type="ECO:0000259" key="6">
    <source>
        <dbReference type="Pfam" id="PF04932"/>
    </source>
</evidence>
<dbReference type="InterPro" id="IPR051533">
    <property type="entry name" value="WaaL-like"/>
</dbReference>
<feature type="domain" description="O-antigen ligase-related" evidence="6">
    <location>
        <begin position="182"/>
        <end position="338"/>
    </location>
</feature>
<comment type="caution">
    <text evidence="7">The sequence shown here is derived from an EMBL/GenBank/DDBJ whole genome shotgun (WGS) entry which is preliminary data.</text>
</comment>
<evidence type="ECO:0000313" key="7">
    <source>
        <dbReference type="EMBL" id="MCA0152368.1"/>
    </source>
</evidence>
<keyword evidence="8" id="KW-1185">Reference proteome</keyword>
<reference evidence="8" key="1">
    <citation type="submission" date="2023-07" db="EMBL/GenBank/DDBJ databases">
        <authorList>
            <person name="Yue Y."/>
        </authorList>
    </citation>
    <scope>NUCLEOTIDE SEQUENCE [LARGE SCALE GENOMIC DNA]</scope>
    <source>
        <strain evidence="8">2Y89</strain>
    </source>
</reference>
<feature type="transmembrane region" description="Helical" evidence="5">
    <location>
        <begin position="322"/>
        <end position="345"/>
    </location>
</feature>
<keyword evidence="2 5" id="KW-0812">Transmembrane</keyword>
<accession>A0ABS7Y0W9</accession>
<feature type="transmembrane region" description="Helical" evidence="5">
    <location>
        <begin position="107"/>
        <end position="131"/>
    </location>
</feature>
<comment type="subcellular location">
    <subcellularLocation>
        <location evidence="1">Membrane</location>
        <topology evidence="1">Multi-pass membrane protein</topology>
    </subcellularLocation>
</comment>
<dbReference type="PANTHER" id="PTHR37422">
    <property type="entry name" value="TEICHURONIC ACID BIOSYNTHESIS PROTEIN TUAE"/>
    <property type="match status" value="1"/>
</dbReference>
<name>A0ABS7Y0W9_9FLAO</name>
<evidence type="ECO:0000313" key="8">
    <source>
        <dbReference type="Proteomes" id="UP001198402"/>
    </source>
</evidence>
<keyword evidence="3 5" id="KW-1133">Transmembrane helix</keyword>
<dbReference type="Pfam" id="PF04932">
    <property type="entry name" value="Wzy_C"/>
    <property type="match status" value="1"/>
</dbReference>
<dbReference type="GO" id="GO:0016874">
    <property type="term" value="F:ligase activity"/>
    <property type="evidence" value="ECO:0007669"/>
    <property type="project" value="UniProtKB-KW"/>
</dbReference>
<sequence length="399" mass="45990">MNSLNKIYQFLFYALVFVIPYEDDVRAVPNLLLIALTILLPFAEKKLIFKIRNNNIYLYTFLFVIVIGLTSFMSSSFSNDIYVIKKLLLIFPILILSIPIKQKEGMMIAFVLSIILGNLISLLGLGMHILQSGTFEIATGNEINDILFVERLYSGILNCLGIAFSFKLMALNNRLKKAMIANVIFSLFMIFLVVSRMAMLLSLIICFIKIFSFTSRKKALMLTGFGIVVLTVFLVLNQNFYKRFLYNSNEVNLFEKIKAWEPRFVIWSCGYEIAVSAENKFLIGNGFLQTQQSLNNCYNNYINKKKKLDYFLNRRFNSHNQYLDLFLSKGIIGLSLFLGLIFLLFKQNKKDSDLLSVLLVLVFYMLIENVFHRQIGVYLTGLIIVVLGLHNREIEKINE</sequence>
<keyword evidence="4 5" id="KW-0472">Membrane</keyword>
<dbReference type="RefSeq" id="WP_224477308.1">
    <property type="nucleotide sequence ID" value="NZ_JAIUJS010000002.1"/>
</dbReference>
<feature type="transmembrane region" description="Helical" evidence="5">
    <location>
        <begin position="7"/>
        <end position="22"/>
    </location>
</feature>
<evidence type="ECO:0000256" key="3">
    <source>
        <dbReference type="ARBA" id="ARBA00022989"/>
    </source>
</evidence>
<feature type="transmembrane region" description="Helical" evidence="5">
    <location>
        <begin position="219"/>
        <end position="236"/>
    </location>
</feature>
<feature type="transmembrane region" description="Helical" evidence="5">
    <location>
        <begin position="151"/>
        <end position="171"/>
    </location>
</feature>